<dbReference type="GO" id="GO:0140662">
    <property type="term" value="F:ATP-dependent protein folding chaperone"/>
    <property type="evidence" value="ECO:0007669"/>
    <property type="project" value="InterPro"/>
</dbReference>
<keyword evidence="7" id="KW-0067">ATP-binding</keyword>
<comment type="caution">
    <text evidence="19">The sequence shown here is derived from an EMBL/GenBank/DDBJ whole genome shotgun (WGS) entry which is preliminary data.</text>
</comment>
<keyword evidence="11" id="KW-0472">Membrane</keyword>
<keyword evidence="12" id="KW-0143">Chaperone</keyword>
<dbReference type="InterPro" id="IPR001404">
    <property type="entry name" value="Hsp90_fam"/>
</dbReference>
<dbReference type="FunFam" id="3.40.50.11260:FF:000004">
    <property type="entry name" value="Heat shock protein 75 mitochondrial"/>
    <property type="match status" value="1"/>
</dbReference>
<dbReference type="Pfam" id="PF13589">
    <property type="entry name" value="HATPase_c_3"/>
    <property type="match status" value="1"/>
</dbReference>
<evidence type="ECO:0000256" key="12">
    <source>
        <dbReference type="ARBA" id="ARBA00023186"/>
    </source>
</evidence>
<evidence type="ECO:0000256" key="15">
    <source>
        <dbReference type="ARBA" id="ARBA00073018"/>
    </source>
</evidence>
<organism evidence="19 20">
    <name type="scientific">Bos mutus</name>
    <name type="common">wild yak</name>
    <dbReference type="NCBI Taxonomy" id="72004"/>
    <lineage>
        <taxon>Eukaryota</taxon>
        <taxon>Metazoa</taxon>
        <taxon>Chordata</taxon>
        <taxon>Craniata</taxon>
        <taxon>Vertebrata</taxon>
        <taxon>Euteleostomi</taxon>
        <taxon>Mammalia</taxon>
        <taxon>Eutheria</taxon>
        <taxon>Laurasiatheria</taxon>
        <taxon>Artiodactyla</taxon>
        <taxon>Ruminantia</taxon>
        <taxon>Pecora</taxon>
        <taxon>Bovidae</taxon>
        <taxon>Bovinae</taxon>
        <taxon>Bos</taxon>
    </lineage>
</organism>
<keyword evidence="10" id="KW-0496">Mitochondrion</keyword>
<protein>
    <recommendedName>
        <fullName evidence="15">Heat shock protein 75 kDa, mitochondrial</fullName>
    </recommendedName>
    <alternativeName>
        <fullName evidence="17">TNFR-associated protein 1</fullName>
    </alternativeName>
    <alternativeName>
        <fullName evidence="16">Tumor necrosis factor type 1 receptor-associated protein</fullName>
    </alternativeName>
</protein>
<evidence type="ECO:0000256" key="10">
    <source>
        <dbReference type="ARBA" id="ARBA00023128"/>
    </source>
</evidence>
<evidence type="ECO:0000313" key="19">
    <source>
        <dbReference type="EMBL" id="MXQ80773.1"/>
    </source>
</evidence>
<dbReference type="GO" id="GO:0005743">
    <property type="term" value="C:mitochondrial inner membrane"/>
    <property type="evidence" value="ECO:0007669"/>
    <property type="project" value="UniProtKB-SubCell"/>
</dbReference>
<keyword evidence="6" id="KW-0999">Mitochondrion inner membrane</keyword>
<dbReference type="PRINTS" id="PR00775">
    <property type="entry name" value="HEATSHOCK90"/>
</dbReference>
<evidence type="ECO:0000256" key="17">
    <source>
        <dbReference type="ARBA" id="ARBA00080766"/>
    </source>
</evidence>
<dbReference type="InterPro" id="IPR037196">
    <property type="entry name" value="HSP90_C"/>
</dbReference>
<keyword evidence="4" id="KW-0597">Phosphoprotein</keyword>
<dbReference type="InterPro" id="IPR003594">
    <property type="entry name" value="HATPase_dom"/>
</dbReference>
<evidence type="ECO:0000256" key="13">
    <source>
        <dbReference type="ARBA" id="ARBA00057498"/>
    </source>
</evidence>
<dbReference type="Pfam" id="PF00183">
    <property type="entry name" value="HSP90"/>
    <property type="match status" value="1"/>
</dbReference>
<evidence type="ECO:0000256" key="11">
    <source>
        <dbReference type="ARBA" id="ARBA00023136"/>
    </source>
</evidence>
<accession>A0A6B0QZP7</accession>
<evidence type="ECO:0000256" key="2">
    <source>
        <dbReference type="ARBA" id="ARBA00004305"/>
    </source>
</evidence>
<dbReference type="SUPFAM" id="SSF55874">
    <property type="entry name" value="ATPase domain of HSP90 chaperone/DNA topoisomerase II/histidine kinase"/>
    <property type="match status" value="1"/>
</dbReference>
<keyword evidence="5" id="KW-0547">Nucleotide-binding</keyword>
<evidence type="ECO:0000256" key="8">
    <source>
        <dbReference type="ARBA" id="ARBA00022946"/>
    </source>
</evidence>
<evidence type="ECO:0000256" key="14">
    <source>
        <dbReference type="ARBA" id="ARBA00066161"/>
    </source>
</evidence>
<dbReference type="SUPFAM" id="SSF54211">
    <property type="entry name" value="Ribosomal protein S5 domain 2-like"/>
    <property type="match status" value="1"/>
</dbReference>
<comment type="similarity">
    <text evidence="3">Belongs to the heat shock protein 90 family.</text>
</comment>
<dbReference type="Proteomes" id="UP000322234">
    <property type="component" value="Unassembled WGS sequence"/>
</dbReference>
<evidence type="ECO:0000256" key="16">
    <source>
        <dbReference type="ARBA" id="ARBA00076190"/>
    </source>
</evidence>
<evidence type="ECO:0000259" key="18">
    <source>
        <dbReference type="SMART" id="SM00387"/>
    </source>
</evidence>
<evidence type="ECO:0000256" key="6">
    <source>
        <dbReference type="ARBA" id="ARBA00022792"/>
    </source>
</evidence>
<evidence type="ECO:0000256" key="4">
    <source>
        <dbReference type="ARBA" id="ARBA00022553"/>
    </source>
</evidence>
<dbReference type="InterPro" id="IPR020568">
    <property type="entry name" value="Ribosomal_Su5_D2-typ_SF"/>
</dbReference>
<dbReference type="GO" id="GO:0051082">
    <property type="term" value="F:unfolded protein binding"/>
    <property type="evidence" value="ECO:0007669"/>
    <property type="project" value="InterPro"/>
</dbReference>
<evidence type="ECO:0000313" key="20">
    <source>
        <dbReference type="Proteomes" id="UP000322234"/>
    </source>
</evidence>
<gene>
    <name evidence="19" type="ORF">E5288_WYG009030</name>
</gene>
<dbReference type="EMBL" id="VBQZ03000005">
    <property type="protein sequence ID" value="MXQ80773.1"/>
    <property type="molecule type" value="Genomic_DNA"/>
</dbReference>
<comment type="subunit">
    <text evidence="14">Binds to the intracellular domain of tumor necrosis factor type 1 receptor. Binds to RB1. Interacts with SRC. Interacts with SDHA.</text>
</comment>
<reference evidence="19" key="1">
    <citation type="submission" date="2019-10" db="EMBL/GenBank/DDBJ databases">
        <title>The sequence and de novo assembly of the wild yak genome.</title>
        <authorList>
            <person name="Liu Y."/>
        </authorList>
    </citation>
    <scope>NUCLEOTIDE SEQUENCE [LARGE SCALE GENOMIC DNA]</scope>
    <source>
        <strain evidence="19">WY2019</strain>
    </source>
</reference>
<sequence length="767" mass="86442">MWKLITLIFESHELLLNHSFLTATCAECVTGSWSLSWPRLGHGVSSVRSLESAGQRAPSSQRRPPASVFRVLVRTGCILPIGWRGCVFLWCPAATPGRGCSVMLAGFPSPRAVVPWSTVLNRKLLKRKPVLCPWRPPAQSWGPRRSLASSFHVGRPFSSQAAEDQAEAGPLHSVFIRELISNASDALEKLRHKLVSEGQALPDMEIHLQTDADRGTITIQDTGVGMSQEELVSNLGTIARSGSKAFLDALQNQAEAGSKIIGQFGVGFYSAFMVADRVEVYSRSVDAGSLGYRWLSDGSGVFEVAEASGVRTGTKIIIHLKADSREFASEARVRDVVTKYSNFVSFPLYLNGRRMNTLQAIWMMDPKDVGEGQHEEFYRYVAQAHDRPRYTLHYRTDAPLSIRSIFYVPDAKPSMFDVSRELGSSVSLYSRKVLIQTKATNILPTWLRFVRGVVDSEDIPLNLSRELLQESALIRKLQGVLQQRLIKFFTDQSKKDAEKYARFFEDYGLFVREGIVTTAEQEVKEDIAKLLRYESSALPAGQLTSLSDYASRMQAGTRNIYYLCAPNRHLAEHSPYYEAMKRKNTEVLFCYEQFDELTLLHLREFDKKKLISVETDIVVDHYKEEKFEDGAPAGDCLSEKETEDLMAWMRNALGSRITDVKVTLRLDTHPAMITVLEMGAARHFLRMRQLAKTQEERAQLLQPTLEINPRHVLIKKLSQLRDSEPDLAQLLVDQIYENAMITAGLIDDPRPMVGRLNQLLVKALERH</sequence>
<dbReference type="GO" id="GO:0005759">
    <property type="term" value="C:mitochondrial matrix"/>
    <property type="evidence" value="ECO:0007669"/>
    <property type="project" value="UniProtKB-SubCell"/>
</dbReference>
<dbReference type="SMART" id="SM00387">
    <property type="entry name" value="HATPase_c"/>
    <property type="match status" value="1"/>
</dbReference>
<dbReference type="Gene3D" id="3.40.50.11260">
    <property type="match status" value="1"/>
</dbReference>
<name>A0A6B0QZP7_9CETA</name>
<dbReference type="SUPFAM" id="SSF110942">
    <property type="entry name" value="HSP90 C-terminal domain"/>
    <property type="match status" value="1"/>
</dbReference>
<dbReference type="FunFam" id="1.20.120.790:FF:000004">
    <property type="entry name" value="Heat shock protein 75 kDa"/>
    <property type="match status" value="1"/>
</dbReference>
<dbReference type="InterPro" id="IPR036890">
    <property type="entry name" value="HATPase_C_sf"/>
</dbReference>
<dbReference type="CDD" id="cd16927">
    <property type="entry name" value="HATPase_Hsp90-like"/>
    <property type="match status" value="1"/>
</dbReference>
<dbReference type="PANTHER" id="PTHR11528">
    <property type="entry name" value="HEAT SHOCK PROTEIN 90 FAMILY MEMBER"/>
    <property type="match status" value="1"/>
</dbReference>
<comment type="function">
    <text evidence="13">Chaperone that expresses an ATPase activity. Involved in maintaining mitochondrial function and polarization, downstream of PINK1 and mitochondrial complex I. Is a negative regulator of mitochondrial respiration able to modulate the balance between oxidative phosphorylation and aerobic glycolysis. The impact of TRAP1 on mitochondrial respiration is probably mediated by modulation of mitochondrial SRC and inhibition of SDHA.</text>
</comment>
<dbReference type="GO" id="GO:0019901">
    <property type="term" value="F:protein kinase binding"/>
    <property type="evidence" value="ECO:0007669"/>
    <property type="project" value="UniProtKB-ARBA"/>
</dbReference>
<dbReference type="GO" id="GO:0005524">
    <property type="term" value="F:ATP binding"/>
    <property type="evidence" value="ECO:0007669"/>
    <property type="project" value="UniProtKB-KW"/>
</dbReference>
<proteinExistence type="inferred from homology"/>
<dbReference type="NCBIfam" id="NF003555">
    <property type="entry name" value="PRK05218.1"/>
    <property type="match status" value="1"/>
</dbReference>
<dbReference type="Gene3D" id="1.20.120.790">
    <property type="entry name" value="Heat shock protein 90, C-terminal domain"/>
    <property type="match status" value="1"/>
</dbReference>
<dbReference type="InterPro" id="IPR020575">
    <property type="entry name" value="Hsp90_N"/>
</dbReference>
<dbReference type="GO" id="GO:0016887">
    <property type="term" value="F:ATP hydrolysis activity"/>
    <property type="evidence" value="ECO:0007669"/>
    <property type="project" value="InterPro"/>
</dbReference>
<keyword evidence="20" id="KW-1185">Reference proteome</keyword>
<evidence type="ECO:0000256" key="7">
    <source>
        <dbReference type="ARBA" id="ARBA00022840"/>
    </source>
</evidence>
<feature type="domain" description="Histidine kinase/HSP90-like ATPase" evidence="18">
    <location>
        <begin position="171"/>
        <end position="324"/>
    </location>
</feature>
<dbReference type="AlphaFoldDB" id="A0A6B0QZP7"/>
<keyword evidence="8" id="KW-0809">Transit peptide</keyword>
<dbReference type="FunFam" id="3.30.230.80:FF:000004">
    <property type="entry name" value="Heat shock protein 75 kDa"/>
    <property type="match status" value="1"/>
</dbReference>
<dbReference type="Gene3D" id="3.30.565.10">
    <property type="entry name" value="Histidine kinase-like ATPase, C-terminal domain"/>
    <property type="match status" value="1"/>
</dbReference>
<keyword evidence="9" id="KW-0007">Acetylation</keyword>
<evidence type="ECO:0000256" key="9">
    <source>
        <dbReference type="ARBA" id="ARBA00022990"/>
    </source>
</evidence>
<evidence type="ECO:0000256" key="5">
    <source>
        <dbReference type="ARBA" id="ARBA00022741"/>
    </source>
</evidence>
<dbReference type="HAMAP" id="MF_00505">
    <property type="entry name" value="HSP90"/>
    <property type="match status" value="1"/>
</dbReference>
<evidence type="ECO:0000256" key="3">
    <source>
        <dbReference type="ARBA" id="ARBA00008239"/>
    </source>
</evidence>
<comment type="subcellular location">
    <subcellularLocation>
        <location evidence="1">Mitochondrion inner membrane</location>
    </subcellularLocation>
    <subcellularLocation>
        <location evidence="2">Mitochondrion matrix</location>
    </subcellularLocation>
</comment>
<dbReference type="Gene3D" id="3.30.230.80">
    <property type="match status" value="1"/>
</dbReference>
<dbReference type="FunFam" id="3.30.565.10:FF:000021">
    <property type="entry name" value="Heat shock protein 75 kDa, mitochondrial"/>
    <property type="match status" value="1"/>
</dbReference>
<evidence type="ECO:0000256" key="1">
    <source>
        <dbReference type="ARBA" id="ARBA00004273"/>
    </source>
</evidence>